<evidence type="ECO:0000313" key="3">
    <source>
        <dbReference type="Proteomes" id="UP000694920"/>
    </source>
</evidence>
<dbReference type="KEGG" id="ccin:7872293"/>
<accession>C4NCD3</accession>
<keyword evidence="1" id="KW-0812">Transmembrane</keyword>
<dbReference type="CTD" id="4509"/>
<evidence type="ECO:0000313" key="2">
    <source>
        <dbReference type="EMBL" id="ACJ69686.1"/>
    </source>
</evidence>
<geneLocation type="mitochondrion" evidence="2 4"/>
<reference evidence="2" key="2">
    <citation type="journal article" date="2009" name="Mol. Phylogenet. Evol.">
        <title>Phylogenetic approaches for the analysis of mitochondrial genome sequence data in the Hymenoptera--a lineage with both rapidly and slowly evolving mitochondrial genomes.</title>
        <authorList>
            <person name="Dowton M."/>
            <person name="Cameron S.L."/>
            <person name="Austin A.D."/>
            <person name="Whiting M.F."/>
        </authorList>
    </citation>
    <scope>NUCLEOTIDE SEQUENCE</scope>
</reference>
<sequence>MPQMSPMNWMLLLTMFTMIFIVCISLMYFIYLPNNLISNSNDNKIISYNSKNKFLTWKW</sequence>
<keyword evidence="1" id="KW-0472">Membrane</keyword>
<dbReference type="OrthoDB" id="7721627at2759"/>
<dbReference type="GeneID" id="7872293"/>
<name>C4NCD3_CEPCN</name>
<feature type="transmembrane region" description="Helical" evidence="1">
    <location>
        <begin position="9"/>
        <end position="31"/>
    </location>
</feature>
<reference evidence="4" key="3">
    <citation type="submission" date="2009-05" db="EMBL/GenBank/DDBJ databases">
        <authorList>
            <consortium name="NCBI Genome Project"/>
        </authorList>
    </citation>
    <scope>NUCLEOTIDE SEQUENCE</scope>
</reference>
<dbReference type="EMBL" id="FJ478173">
    <property type="protein sequence ID" value="ACJ69686.1"/>
    <property type="molecule type" value="Genomic_DNA"/>
</dbReference>
<organism evidence="2">
    <name type="scientific">Cephus cinctus</name>
    <name type="common">Wheat stem sawfly</name>
    <dbReference type="NCBI Taxonomy" id="211228"/>
    <lineage>
        <taxon>Eukaryota</taxon>
        <taxon>Metazoa</taxon>
        <taxon>Ecdysozoa</taxon>
        <taxon>Arthropoda</taxon>
        <taxon>Hexapoda</taxon>
        <taxon>Insecta</taxon>
        <taxon>Pterygota</taxon>
        <taxon>Neoptera</taxon>
        <taxon>Endopterygota</taxon>
        <taxon>Hymenoptera</taxon>
        <taxon>Cephoidea</taxon>
        <taxon>Cephidae</taxon>
        <taxon>Cephus</taxon>
    </lineage>
</organism>
<dbReference type="RefSeq" id="YP_002889386.1">
    <property type="nucleotide sequence ID" value="NC_012688.1"/>
</dbReference>
<reference evidence="4" key="4">
    <citation type="submission" date="2025-04" db="UniProtKB">
        <authorList>
            <consortium name="RefSeq"/>
        </authorList>
    </citation>
    <scope>IDENTIFICATION</scope>
</reference>
<evidence type="ECO:0000256" key="1">
    <source>
        <dbReference type="SAM" id="Phobius"/>
    </source>
</evidence>
<keyword evidence="3" id="KW-1185">Reference proteome</keyword>
<keyword evidence="2 4" id="KW-0496">Mitochondrion</keyword>
<proteinExistence type="predicted"/>
<protein>
    <submittedName>
        <fullName evidence="2 4">ATP synthase F0 subunit 8</fullName>
    </submittedName>
</protein>
<dbReference type="AlphaFoldDB" id="C4NCD3"/>
<dbReference type="Proteomes" id="UP000694920">
    <property type="component" value="Mitochondrion MT"/>
</dbReference>
<gene>
    <name evidence="2 4" type="primary">ATP8</name>
    <name evidence="4" type="ORF">KEG99_p10</name>
</gene>
<reference evidence="2 3" key="1">
    <citation type="journal article" date="2009" name="Mol. Biol. Evol.">
        <title>Characterization of 67 mitochondrial tRNA gene rearrangements in the Hymenoptera suggests that mitochondrial tRNA gene position is selectively neutral.</title>
        <authorList>
            <person name="Dowton M."/>
            <person name="Cameron S.L."/>
            <person name="Dowavic J.I."/>
            <person name="Austin A.D."/>
            <person name="Whiting M.F."/>
        </authorList>
    </citation>
    <scope>NUCLEOTIDE SEQUENCE</scope>
</reference>
<keyword evidence="1" id="KW-1133">Transmembrane helix</keyword>
<evidence type="ECO:0000313" key="4">
    <source>
        <dbReference type="RefSeq" id="YP_002889386.1"/>
    </source>
</evidence>